<dbReference type="PANTHER" id="PTHR12189">
    <property type="entry name" value="MRNA GUANINE-7- METHYLTRANSFERASE"/>
    <property type="match status" value="1"/>
</dbReference>
<dbReference type="Proteomes" id="UP000236161">
    <property type="component" value="Unassembled WGS sequence"/>
</dbReference>
<dbReference type="EC" id="2.1.1.56" evidence="2"/>
<dbReference type="InterPro" id="IPR004971">
    <property type="entry name" value="mRNA_G-N7_MeTrfase_dom"/>
</dbReference>
<accession>A0A2H9ZTK1</accession>
<evidence type="ECO:0000259" key="16">
    <source>
        <dbReference type="PROSITE" id="PS51562"/>
    </source>
</evidence>
<evidence type="ECO:0000256" key="5">
    <source>
        <dbReference type="ARBA" id="ARBA00022679"/>
    </source>
</evidence>
<feature type="domain" description="MRNA cap 0 methyltransferase" evidence="16">
    <location>
        <begin position="99"/>
        <end position="379"/>
    </location>
</feature>
<organism evidence="17 18">
    <name type="scientific">Apostasia shenzhenica</name>
    <dbReference type="NCBI Taxonomy" id="1088818"/>
    <lineage>
        <taxon>Eukaryota</taxon>
        <taxon>Viridiplantae</taxon>
        <taxon>Streptophyta</taxon>
        <taxon>Embryophyta</taxon>
        <taxon>Tracheophyta</taxon>
        <taxon>Spermatophyta</taxon>
        <taxon>Magnoliopsida</taxon>
        <taxon>Liliopsida</taxon>
        <taxon>Asparagales</taxon>
        <taxon>Orchidaceae</taxon>
        <taxon>Apostasioideae</taxon>
        <taxon>Apostasia</taxon>
    </lineage>
</organism>
<name>A0A2H9ZTK1_9ASPA</name>
<dbReference type="GO" id="GO:0005634">
    <property type="term" value="C:nucleus"/>
    <property type="evidence" value="ECO:0007669"/>
    <property type="project" value="UniProtKB-SubCell"/>
</dbReference>
<dbReference type="CDD" id="cd02440">
    <property type="entry name" value="AdoMet_MTases"/>
    <property type="match status" value="1"/>
</dbReference>
<keyword evidence="8" id="KW-0506">mRNA capping</keyword>
<reference evidence="17 18" key="1">
    <citation type="journal article" date="2017" name="Nature">
        <title>The Apostasia genome and the evolution of orchids.</title>
        <authorList>
            <person name="Zhang G.Q."/>
            <person name="Liu K.W."/>
            <person name="Li Z."/>
            <person name="Lohaus R."/>
            <person name="Hsiao Y.Y."/>
            <person name="Niu S.C."/>
            <person name="Wang J.Y."/>
            <person name="Lin Y.C."/>
            <person name="Xu Q."/>
            <person name="Chen L.J."/>
            <person name="Yoshida K."/>
            <person name="Fujiwara S."/>
            <person name="Wang Z.W."/>
            <person name="Zhang Y.Q."/>
            <person name="Mitsuda N."/>
            <person name="Wang M."/>
            <person name="Liu G.H."/>
            <person name="Pecoraro L."/>
            <person name="Huang H.X."/>
            <person name="Xiao X.J."/>
            <person name="Lin M."/>
            <person name="Wu X.Y."/>
            <person name="Wu W.L."/>
            <person name="Chen Y.Y."/>
            <person name="Chang S.B."/>
            <person name="Sakamoto S."/>
            <person name="Ohme-Takagi M."/>
            <person name="Yagi M."/>
            <person name="Zeng S.J."/>
            <person name="Shen C.Y."/>
            <person name="Yeh C.M."/>
            <person name="Luo Y.B."/>
            <person name="Tsai W.C."/>
            <person name="Van de Peer Y."/>
            <person name="Liu Z.J."/>
        </authorList>
    </citation>
    <scope>NUCLEOTIDE SEQUENCE [LARGE SCALE GENOMIC DNA]</scope>
    <source>
        <strain evidence="18">cv. Shenzhen</strain>
        <tissue evidence="17">Stem</tissue>
    </source>
</reference>
<proteinExistence type="predicted"/>
<dbReference type="Pfam" id="PF03291">
    <property type="entry name" value="mRNA_G-N7_MeTrfase"/>
    <property type="match status" value="1"/>
</dbReference>
<keyword evidence="3 17" id="KW-0489">Methyltransferase</keyword>
<dbReference type="GO" id="GO:0004482">
    <property type="term" value="F:mRNA 5'-cap (guanine-N7-)-methyltransferase activity"/>
    <property type="evidence" value="ECO:0007669"/>
    <property type="project" value="UniProtKB-EC"/>
</dbReference>
<keyword evidence="5 17" id="KW-0808">Transferase</keyword>
<sequence>MTISDCGKIDPTLRSASSCHCKSFGFLHLDDSDCFVRRNMKRSYDGYASASYASPQLKRTSNSYGDSSCPEDDSTRKARKVADHYSARSNQTLEEREASPIIHLKKLNNWIKSVLIQRYARRGDAVLDLACGKGGDLIKWDKAQIGYYVGIDIAEGSIRDCRTRYNGDADQQPRRKKFSFPARLICADCYETSLNEYLSDDAPFDICSCQFAMHYSWSTEARARRALANVSALLRPGGYFIGTMPDANVIIKKLREAEGLTFGNSVYWISFDEEYALKKFKSSSPFGIQYKFHLEDAVDCPEWIVPFNHFKSLAEEYDLKLVSVKNSHAFVDEFLKMPEFAELMRRLGALGDGNLDRSTLSQDEWDVAYLYLTFVLQKGGESTARNRKNNNLHKGKMYISEEDIEILDGNI</sequence>
<evidence type="ECO:0000256" key="8">
    <source>
        <dbReference type="ARBA" id="ARBA00023042"/>
    </source>
</evidence>
<keyword evidence="6" id="KW-0949">S-adenosyl-L-methionine</keyword>
<feature type="compositionally biased region" description="Basic and acidic residues" evidence="15">
    <location>
        <begin position="73"/>
        <end position="86"/>
    </location>
</feature>
<comment type="function">
    <text evidence="11">mRNA-capping methyltransferase that methylates the N7 position of the added guanosine to the 5'-cap structure of mRNAs. Binds RNA containing 5'-terminal GpppC.</text>
</comment>
<evidence type="ECO:0000256" key="13">
    <source>
        <dbReference type="ARBA" id="ARBA00077171"/>
    </source>
</evidence>
<dbReference type="STRING" id="1088818.A0A2H9ZTK1"/>
<dbReference type="SUPFAM" id="SSF53335">
    <property type="entry name" value="S-adenosyl-L-methionine-dependent methyltransferases"/>
    <property type="match status" value="1"/>
</dbReference>
<dbReference type="InterPro" id="IPR039753">
    <property type="entry name" value="RG7MT1"/>
</dbReference>
<dbReference type="Gene3D" id="3.40.50.150">
    <property type="entry name" value="Vaccinia Virus protein VP39"/>
    <property type="match status" value="1"/>
</dbReference>
<feature type="region of interest" description="Disordered" evidence="15">
    <location>
        <begin position="57"/>
        <end position="91"/>
    </location>
</feature>
<protein>
    <recommendedName>
        <fullName evidence="12">mRNA cap guanine-N(7) methyltransferase 1</fullName>
        <ecNumber evidence="2">2.1.1.56</ecNumber>
    </recommendedName>
    <alternativeName>
        <fullName evidence="13">mRNA (guanine-N(7))-methyltransferase 1</fullName>
    </alternativeName>
    <alternativeName>
        <fullName evidence="14">mRNA cap methyltransferase 1</fullName>
    </alternativeName>
</protein>
<feature type="compositionally biased region" description="Polar residues" evidence="15">
    <location>
        <begin position="57"/>
        <end position="66"/>
    </location>
</feature>
<dbReference type="GO" id="GO:0003723">
    <property type="term" value="F:RNA binding"/>
    <property type="evidence" value="ECO:0007669"/>
    <property type="project" value="UniProtKB-KW"/>
</dbReference>
<evidence type="ECO:0000256" key="3">
    <source>
        <dbReference type="ARBA" id="ARBA00022603"/>
    </source>
</evidence>
<dbReference type="InterPro" id="IPR029063">
    <property type="entry name" value="SAM-dependent_MTases_sf"/>
</dbReference>
<gene>
    <name evidence="17" type="ORF">AXF42_Ash019356</name>
</gene>
<dbReference type="AlphaFoldDB" id="A0A2H9ZTK1"/>
<keyword evidence="9" id="KW-0539">Nucleus</keyword>
<evidence type="ECO:0000256" key="12">
    <source>
        <dbReference type="ARBA" id="ARBA00068308"/>
    </source>
</evidence>
<dbReference type="FunFam" id="3.40.50.150:FF:000127">
    <property type="entry name" value="mRNA cap guanine-N7 methyltransferase"/>
    <property type="match status" value="1"/>
</dbReference>
<evidence type="ECO:0000256" key="1">
    <source>
        <dbReference type="ARBA" id="ARBA00004123"/>
    </source>
</evidence>
<evidence type="ECO:0000256" key="6">
    <source>
        <dbReference type="ARBA" id="ARBA00022691"/>
    </source>
</evidence>
<evidence type="ECO:0000313" key="18">
    <source>
        <dbReference type="Proteomes" id="UP000236161"/>
    </source>
</evidence>
<keyword evidence="7" id="KW-0694">RNA-binding</keyword>
<evidence type="ECO:0000256" key="10">
    <source>
        <dbReference type="ARBA" id="ARBA00044712"/>
    </source>
</evidence>
<evidence type="ECO:0000256" key="7">
    <source>
        <dbReference type="ARBA" id="ARBA00022884"/>
    </source>
</evidence>
<dbReference type="PROSITE" id="PS51562">
    <property type="entry name" value="RNA_CAP0_MT"/>
    <property type="match status" value="1"/>
</dbReference>
<dbReference type="EMBL" id="KZ454129">
    <property type="protein sequence ID" value="PKA46615.1"/>
    <property type="molecule type" value="Genomic_DNA"/>
</dbReference>
<evidence type="ECO:0000256" key="11">
    <source>
        <dbReference type="ARBA" id="ARBA00054892"/>
    </source>
</evidence>
<evidence type="ECO:0000256" key="2">
    <source>
        <dbReference type="ARBA" id="ARBA00011926"/>
    </source>
</evidence>
<evidence type="ECO:0000256" key="14">
    <source>
        <dbReference type="ARBA" id="ARBA00082529"/>
    </source>
</evidence>
<dbReference type="PANTHER" id="PTHR12189:SF2">
    <property type="entry name" value="MRNA CAP GUANINE-N7 METHYLTRANSFERASE"/>
    <property type="match status" value="1"/>
</dbReference>
<evidence type="ECO:0000256" key="4">
    <source>
        <dbReference type="ARBA" id="ARBA00022664"/>
    </source>
</evidence>
<evidence type="ECO:0000256" key="9">
    <source>
        <dbReference type="ARBA" id="ARBA00023242"/>
    </source>
</evidence>
<comment type="subcellular location">
    <subcellularLocation>
        <location evidence="1">Nucleus</location>
    </subcellularLocation>
</comment>
<keyword evidence="4" id="KW-0507">mRNA processing</keyword>
<keyword evidence="18" id="KW-1185">Reference proteome</keyword>
<evidence type="ECO:0000313" key="17">
    <source>
        <dbReference type="EMBL" id="PKA46615.1"/>
    </source>
</evidence>
<evidence type="ECO:0000256" key="15">
    <source>
        <dbReference type="SAM" id="MobiDB-lite"/>
    </source>
</evidence>
<comment type="catalytic activity">
    <reaction evidence="10">
        <text>a 5'-end (5'-triphosphoguanosine)-ribonucleoside in mRNA + S-adenosyl-L-methionine = a 5'-end (N(7)-methyl 5'-triphosphoguanosine)-ribonucleoside in mRNA + S-adenosyl-L-homocysteine</text>
        <dbReference type="Rhea" id="RHEA:67008"/>
        <dbReference type="Rhea" id="RHEA-COMP:17166"/>
        <dbReference type="Rhea" id="RHEA-COMP:17167"/>
        <dbReference type="ChEBI" id="CHEBI:57856"/>
        <dbReference type="ChEBI" id="CHEBI:59789"/>
        <dbReference type="ChEBI" id="CHEBI:156461"/>
        <dbReference type="ChEBI" id="CHEBI:167617"/>
        <dbReference type="EC" id="2.1.1.56"/>
    </reaction>
</comment>
<dbReference type="OrthoDB" id="10248867at2759"/>